<feature type="compositionally biased region" description="Basic and acidic residues" evidence="1">
    <location>
        <begin position="46"/>
        <end position="64"/>
    </location>
</feature>
<accession>A0A8H7IEL0</accession>
<dbReference type="GO" id="GO:0005085">
    <property type="term" value="F:guanyl-nucleotide exchange factor activity"/>
    <property type="evidence" value="ECO:0007669"/>
    <property type="project" value="InterPro"/>
</dbReference>
<feature type="region of interest" description="Disordered" evidence="1">
    <location>
        <begin position="199"/>
        <end position="258"/>
    </location>
</feature>
<dbReference type="InterPro" id="IPR037191">
    <property type="entry name" value="VPS9_dom_sf"/>
</dbReference>
<feature type="domain" description="CUE" evidence="2">
    <location>
        <begin position="679"/>
        <end position="722"/>
    </location>
</feature>
<dbReference type="Gene3D" id="1.20.1050.80">
    <property type="entry name" value="VPS9 domain"/>
    <property type="match status" value="1"/>
</dbReference>
<comment type="caution">
    <text evidence="4">The sequence shown here is derived from an EMBL/GenBank/DDBJ whole genome shotgun (WGS) entry which is preliminary data.</text>
</comment>
<dbReference type="GO" id="GO:0030139">
    <property type="term" value="C:endocytic vesicle"/>
    <property type="evidence" value="ECO:0007669"/>
    <property type="project" value="TreeGrafter"/>
</dbReference>
<dbReference type="CDD" id="cd14279">
    <property type="entry name" value="CUE"/>
    <property type="match status" value="1"/>
</dbReference>
<evidence type="ECO:0000313" key="4">
    <source>
        <dbReference type="EMBL" id="KAF8757574.1"/>
    </source>
</evidence>
<dbReference type="SUPFAM" id="SSF46934">
    <property type="entry name" value="UBA-like"/>
    <property type="match status" value="1"/>
</dbReference>
<feature type="compositionally biased region" description="Polar residues" evidence="1">
    <location>
        <begin position="16"/>
        <end position="26"/>
    </location>
</feature>
<dbReference type="GO" id="GO:0043130">
    <property type="term" value="F:ubiquitin binding"/>
    <property type="evidence" value="ECO:0007669"/>
    <property type="project" value="InterPro"/>
</dbReference>
<dbReference type="PANTHER" id="PTHR23101:SF25">
    <property type="entry name" value="GTPASE-ACTIVATING PROTEIN AND VPS9 DOMAIN-CONTAINING PROTEIN 1"/>
    <property type="match status" value="1"/>
</dbReference>
<dbReference type="GO" id="GO:0016192">
    <property type="term" value="P:vesicle-mediated transport"/>
    <property type="evidence" value="ECO:0007669"/>
    <property type="project" value="InterPro"/>
</dbReference>
<dbReference type="InterPro" id="IPR002921">
    <property type="entry name" value="Fungal_lipase-type"/>
</dbReference>
<dbReference type="GO" id="GO:0031267">
    <property type="term" value="F:small GTPase binding"/>
    <property type="evidence" value="ECO:0007669"/>
    <property type="project" value="TreeGrafter"/>
</dbReference>
<dbReference type="Pfam" id="PF02845">
    <property type="entry name" value="CUE"/>
    <property type="match status" value="1"/>
</dbReference>
<dbReference type="InterPro" id="IPR003123">
    <property type="entry name" value="VPS9"/>
</dbReference>
<dbReference type="Gene3D" id="1.10.246.120">
    <property type="match status" value="1"/>
</dbReference>
<evidence type="ECO:0000313" key="5">
    <source>
        <dbReference type="Proteomes" id="UP000614334"/>
    </source>
</evidence>
<feature type="region of interest" description="Disordered" evidence="1">
    <location>
        <begin position="392"/>
        <end position="417"/>
    </location>
</feature>
<dbReference type="PROSITE" id="PS51205">
    <property type="entry name" value="VPS9"/>
    <property type="match status" value="1"/>
</dbReference>
<organism evidence="4 5">
    <name type="scientific">Rhizoctonia solani</name>
    <dbReference type="NCBI Taxonomy" id="456999"/>
    <lineage>
        <taxon>Eukaryota</taxon>
        <taxon>Fungi</taxon>
        <taxon>Dikarya</taxon>
        <taxon>Basidiomycota</taxon>
        <taxon>Agaricomycotina</taxon>
        <taxon>Agaricomycetes</taxon>
        <taxon>Cantharellales</taxon>
        <taxon>Ceratobasidiaceae</taxon>
        <taxon>Rhizoctonia</taxon>
    </lineage>
</organism>
<dbReference type="InterPro" id="IPR009060">
    <property type="entry name" value="UBA-like_sf"/>
</dbReference>
<evidence type="ECO:0000256" key="1">
    <source>
        <dbReference type="SAM" id="MobiDB-lite"/>
    </source>
</evidence>
<sequence length="1018" mass="109379">MDSPKPTHVDSPNVPPDTQASGTVLNIEQKEEASNGKVGFDGSSRANDHSAHVSDVSSHSKDDSSTNATRAPYPGNPLVVVENAQSPSEPPRLALVTNIEIPQNFDFPNTAIAGSDEFDPLAKPKSPKTPVSGRPSTPTQGRPLTPSQGRAPTPTGSQGRGQTPIARSDQAGQRPPTPTSASATVATFPSIASIARSLISRPNSPITSSRPEFPGGSPTSKSPSLPHSPATRTRPIQPSNLATSSEQPQTPTTPDPEQFDFQKFLDQLKSRPADPVAKYLRSFLHNFSKKNFTVNDQIKFVHDFLVFISARMRECEIWKKAGEVEFDNAVEGMEKLVMNRIYEFTFTPQIARSGRPVTTDDLERDRVLKQRIALFQWIKPEHLDIPMTLKDQGESEITPSSPPAAENTSPTNAEKSTDSEISMGFLLFAQQEMNKIDHYKAPRDKLICVLNSCKVIFGLIRHLRGDEGADSFIPLLIFVLIRANPEHLLSNIEYINRFRRASKLQSEAGYYLSSLMGAVSFIETMDHTSLSNITQEDFEKNVEQAIQALPPSPDPSSPAIAPAVVSSRSTASDLSQLSSASGSSSIGEESARTLQLPQVAAIAEDTRKFLERTGESLSKPLNAIGRIFSEVLDDEPRSPSSGYPGSSQAVYRPRSGQPATTPLDFSAMQAEIDRAHAAAADAARATLHQIFPTMDKEVTDMVLEANNGDLGRSIDKLLEMSDVQYCLCLTVCALPVASGDIRSPTNVPRAGVTALAASQVAAYKPYTLLTRAGYCPASKTATWSCGSFVPYASGGDGVVTPYWYVGYYPAISSVVVANQGTDPSKLYVPFFLFVRWYPSMAELLAFKRLPTTLKAHGGFLDAQGRGASAKLAAVKKALATYPGATVATVGHSLGGAISLLDAVYLKRQISGIKLKVVTYGQPRVGNSAFASWVDANLSDISRITNEKDIVPIVPGRGLGFAHSSGEKHILAPGSWVACAGQDNTDGQCTTGAVSNILVGDVNDHGGPYEGIHVGSDEC</sequence>
<dbReference type="Gene3D" id="3.40.50.1820">
    <property type="entry name" value="alpha/beta hydrolase"/>
    <property type="match status" value="1"/>
</dbReference>
<dbReference type="AlphaFoldDB" id="A0A8H7IEL0"/>
<feature type="domain" description="VPS9" evidence="3">
    <location>
        <begin position="362"/>
        <end position="531"/>
    </location>
</feature>
<dbReference type="SMART" id="SM00167">
    <property type="entry name" value="VPS9"/>
    <property type="match status" value="1"/>
</dbReference>
<evidence type="ECO:0000259" key="3">
    <source>
        <dbReference type="PROSITE" id="PS51205"/>
    </source>
</evidence>
<feature type="region of interest" description="Disordered" evidence="1">
    <location>
        <begin position="632"/>
        <end position="661"/>
    </location>
</feature>
<protein>
    <submittedName>
        <fullName evidence="4">VPS9 domain</fullName>
    </submittedName>
</protein>
<dbReference type="SUPFAM" id="SSF109993">
    <property type="entry name" value="VPS9 domain"/>
    <property type="match status" value="1"/>
</dbReference>
<dbReference type="InterPro" id="IPR029058">
    <property type="entry name" value="AB_hydrolase_fold"/>
</dbReference>
<dbReference type="SMART" id="SM00546">
    <property type="entry name" value="CUE"/>
    <property type="match status" value="1"/>
</dbReference>
<reference evidence="4" key="1">
    <citation type="submission" date="2020-09" db="EMBL/GenBank/DDBJ databases">
        <title>Comparative genome analyses of four rice-infecting Rhizoctonia solani isolates reveal extensive enrichment of homogalacturonan modification genes.</title>
        <authorList>
            <person name="Lee D.-Y."/>
            <person name="Jeon J."/>
            <person name="Kim K.-T."/>
            <person name="Cheong K."/>
            <person name="Song H."/>
            <person name="Choi G."/>
            <person name="Ko J."/>
            <person name="Opiyo S.O."/>
            <person name="Zuo S."/>
            <person name="Madhav S."/>
            <person name="Lee Y.-H."/>
            <person name="Wang G.-L."/>
        </authorList>
    </citation>
    <scope>NUCLEOTIDE SEQUENCE</scope>
    <source>
        <strain evidence="4">AG1-IA B2</strain>
    </source>
</reference>
<dbReference type="Pfam" id="PF01764">
    <property type="entry name" value="Lipase_3"/>
    <property type="match status" value="1"/>
</dbReference>
<dbReference type="Gene3D" id="1.10.8.10">
    <property type="entry name" value="DNA helicase RuvA subunit, C-terminal domain"/>
    <property type="match status" value="1"/>
</dbReference>
<feature type="region of interest" description="Disordered" evidence="1">
    <location>
        <begin position="1"/>
        <end position="186"/>
    </location>
</feature>
<dbReference type="PANTHER" id="PTHR23101">
    <property type="entry name" value="RAB GDP/GTP EXCHANGE FACTOR"/>
    <property type="match status" value="1"/>
</dbReference>
<dbReference type="Proteomes" id="UP000614334">
    <property type="component" value="Unassembled WGS sequence"/>
</dbReference>
<evidence type="ECO:0000259" key="2">
    <source>
        <dbReference type="PROSITE" id="PS51140"/>
    </source>
</evidence>
<dbReference type="CDD" id="cd00519">
    <property type="entry name" value="Lipase_3"/>
    <property type="match status" value="1"/>
</dbReference>
<dbReference type="InterPro" id="IPR041545">
    <property type="entry name" value="DUF5601"/>
</dbReference>
<name>A0A8H7IEL0_9AGAM</name>
<feature type="compositionally biased region" description="Polar residues" evidence="1">
    <location>
        <begin position="134"/>
        <end position="161"/>
    </location>
</feature>
<feature type="compositionally biased region" description="Low complexity" evidence="1">
    <location>
        <begin position="243"/>
        <end position="258"/>
    </location>
</feature>
<dbReference type="SUPFAM" id="SSF53474">
    <property type="entry name" value="alpha/beta-Hydrolases"/>
    <property type="match status" value="1"/>
</dbReference>
<dbReference type="GO" id="GO:0005829">
    <property type="term" value="C:cytosol"/>
    <property type="evidence" value="ECO:0007669"/>
    <property type="project" value="TreeGrafter"/>
</dbReference>
<dbReference type="GO" id="GO:0006629">
    <property type="term" value="P:lipid metabolic process"/>
    <property type="evidence" value="ECO:0007669"/>
    <property type="project" value="InterPro"/>
</dbReference>
<dbReference type="PROSITE" id="PS51140">
    <property type="entry name" value="CUE"/>
    <property type="match status" value="1"/>
</dbReference>
<dbReference type="InterPro" id="IPR045046">
    <property type="entry name" value="Vps9-like"/>
</dbReference>
<dbReference type="InterPro" id="IPR003892">
    <property type="entry name" value="CUE"/>
</dbReference>
<dbReference type="Pfam" id="PF18151">
    <property type="entry name" value="DUF5601"/>
    <property type="match status" value="1"/>
</dbReference>
<gene>
    <name evidence="4" type="ORF">RHS01_03386</name>
</gene>
<feature type="compositionally biased region" description="Low complexity" evidence="1">
    <location>
        <begin position="638"/>
        <end position="647"/>
    </location>
</feature>
<feature type="compositionally biased region" description="Polar residues" evidence="1">
    <location>
        <begin position="217"/>
        <end position="242"/>
    </location>
</feature>
<dbReference type="EMBL" id="JACYCF010000004">
    <property type="protein sequence ID" value="KAF8757574.1"/>
    <property type="molecule type" value="Genomic_DNA"/>
</dbReference>
<proteinExistence type="predicted"/>
<dbReference type="Pfam" id="PF02204">
    <property type="entry name" value="VPS9"/>
    <property type="match status" value="1"/>
</dbReference>